<dbReference type="RefSeq" id="WP_188228843.1">
    <property type="nucleotide sequence ID" value="NZ_JACVXB010000001.1"/>
</dbReference>
<proteinExistence type="predicted"/>
<keyword evidence="1" id="KW-0732">Signal</keyword>
<dbReference type="PROSITE" id="PS51257">
    <property type="entry name" value="PROKAR_LIPOPROTEIN"/>
    <property type="match status" value="1"/>
</dbReference>
<organism evidence="2 3">
    <name type="scientific">Aestuariibaculum sediminum</name>
    <dbReference type="NCBI Taxonomy" id="2770637"/>
    <lineage>
        <taxon>Bacteria</taxon>
        <taxon>Pseudomonadati</taxon>
        <taxon>Bacteroidota</taxon>
        <taxon>Flavobacteriia</taxon>
        <taxon>Flavobacteriales</taxon>
        <taxon>Flavobacteriaceae</taxon>
    </lineage>
</organism>
<dbReference type="AlphaFoldDB" id="A0A8J6Q6T0"/>
<keyword evidence="3" id="KW-1185">Reference proteome</keyword>
<comment type="caution">
    <text evidence="2">The sequence shown here is derived from an EMBL/GenBank/DDBJ whole genome shotgun (WGS) entry which is preliminary data.</text>
</comment>
<dbReference type="InterPro" id="IPR025366">
    <property type="entry name" value="DUF4270"/>
</dbReference>
<dbReference type="EMBL" id="JACVXB010000001">
    <property type="protein sequence ID" value="MBD0831065.1"/>
    <property type="molecule type" value="Genomic_DNA"/>
</dbReference>
<evidence type="ECO:0000313" key="3">
    <source>
        <dbReference type="Proteomes" id="UP000600588"/>
    </source>
</evidence>
<evidence type="ECO:0000256" key="1">
    <source>
        <dbReference type="SAM" id="SignalP"/>
    </source>
</evidence>
<evidence type="ECO:0000313" key="2">
    <source>
        <dbReference type="EMBL" id="MBD0831065.1"/>
    </source>
</evidence>
<gene>
    <name evidence="2" type="ORF">ICJ83_02865</name>
</gene>
<dbReference type="Pfam" id="PF14092">
    <property type="entry name" value="DUF4270"/>
    <property type="match status" value="1"/>
</dbReference>
<accession>A0A8J6Q6T0</accession>
<name>A0A8J6Q6T0_9FLAO</name>
<dbReference type="Proteomes" id="UP000600588">
    <property type="component" value="Unassembled WGS sequence"/>
</dbReference>
<protein>
    <submittedName>
        <fullName evidence="2">DUF4270 domain-containing protein</fullName>
    </submittedName>
</protein>
<reference evidence="2 3" key="1">
    <citation type="submission" date="2020-09" db="EMBL/GenBank/DDBJ databases">
        <title>TT11 complete genome.</title>
        <authorList>
            <person name="Wu Z."/>
        </authorList>
    </citation>
    <scope>NUCLEOTIDE SEQUENCE [LARGE SCALE GENOMIC DNA]</scope>
    <source>
        <strain evidence="2 3">TT11</strain>
    </source>
</reference>
<sequence length="561" mass="62441">MKKTINALKYCVVYSIVIASLIACDSEFASVDSNVLGDENTNFQTNKESLPILAYNKKLDSLQIDGLSSYLLGVFNDPAYGQTTASIVTQLTPSTFSPNFGDETVIDSVVMTIPYYSRINDSDENGNLYTIGDSLYGDANAPIKLSVYKNNYYLRDFDPNGSLGEAQNYFSKGDGEVNMTDNFSINGTSTINFDEHKGDLLFENLAFLPSSDRIRLDTFDEEDGSLEETTYIAPALRVKLDTEFWKTTIIDQEDNDVLSSSSVFKNYFRGLYFKAEATSTSGQMVMLDLSASNANITIYYSYSATTGTGDNAITTDFNSTYTLNFSGKTLNTFINDYNKVSLADGNQVDGDEKLYLKGTEGSMGVVNLFPTEADLENFINNYRIPLGNNEYKKDERGNYILKRLINEAQLVVYEDETMPTGGDDSFHDYDRLYAYDIKNNSVLADYVLDPITNSASPYNSLIVHLGQRRSDDTGRTKYKIRITEHLNNILLKDSTNTKIGLVLSTNVNANNTAKLLNKENQEVSRIPSASIITPRGTIVHGTNSAIPEAKMKLEVYFTEPK</sequence>
<feature type="chain" id="PRO_5035216464" evidence="1">
    <location>
        <begin position="30"/>
        <end position="561"/>
    </location>
</feature>
<feature type="signal peptide" evidence="1">
    <location>
        <begin position="1"/>
        <end position="29"/>
    </location>
</feature>